<dbReference type="InterPro" id="IPR050740">
    <property type="entry name" value="Aldehyde_DH_Superfamily"/>
</dbReference>
<dbReference type="PANTHER" id="PTHR43353:SF3">
    <property type="entry name" value="ALDEHYDE DEHYDROGENASE-RELATED"/>
    <property type="match status" value="1"/>
</dbReference>
<comment type="catalytic activity">
    <reaction evidence="3">
        <text>2,5-dioxopentanoate + NAD(+) + H2O = 2-oxoglutarate + NADH + 2 H(+)</text>
        <dbReference type="Rhea" id="RHEA:47152"/>
        <dbReference type="ChEBI" id="CHEBI:15377"/>
        <dbReference type="ChEBI" id="CHEBI:15378"/>
        <dbReference type="ChEBI" id="CHEBI:16810"/>
        <dbReference type="ChEBI" id="CHEBI:57540"/>
        <dbReference type="ChEBI" id="CHEBI:57945"/>
        <dbReference type="ChEBI" id="CHEBI:58136"/>
    </reaction>
</comment>
<evidence type="ECO:0000256" key="1">
    <source>
        <dbReference type="ARBA" id="ARBA00009986"/>
    </source>
</evidence>
<dbReference type="InterPro" id="IPR015590">
    <property type="entry name" value="Aldehyde_DH_dom"/>
</dbReference>
<dbReference type="Gene3D" id="3.40.605.10">
    <property type="entry name" value="Aldehyde Dehydrogenase, Chain A, domain 1"/>
    <property type="match status" value="1"/>
</dbReference>
<evidence type="ECO:0000256" key="4">
    <source>
        <dbReference type="ARBA" id="ARBA00051918"/>
    </source>
</evidence>
<comment type="caution">
    <text evidence="7">The sequence shown here is derived from an EMBL/GenBank/DDBJ whole genome shotgun (WGS) entry which is preliminary data.</text>
</comment>
<keyword evidence="8" id="KW-1185">Reference proteome</keyword>
<dbReference type="InterPro" id="IPR016162">
    <property type="entry name" value="Ald_DH_N"/>
</dbReference>
<dbReference type="InterPro" id="IPR016163">
    <property type="entry name" value="Ald_DH_C"/>
</dbReference>
<dbReference type="HOGENOM" id="CLU_027555_0_0_5"/>
<accession>F1Z8D1</accession>
<dbReference type="Gene3D" id="3.40.309.10">
    <property type="entry name" value="Aldehyde Dehydrogenase, Chain A, domain 2"/>
    <property type="match status" value="1"/>
</dbReference>
<dbReference type="GO" id="GO:0047533">
    <property type="term" value="F:2,5-dioxovalerate dehydrogenase (NADP+) activity"/>
    <property type="evidence" value="ECO:0007669"/>
    <property type="project" value="UniProtKB-EC"/>
</dbReference>
<gene>
    <name evidence="7" type="ORF">Y88_1156</name>
</gene>
<evidence type="ECO:0000256" key="2">
    <source>
        <dbReference type="ARBA" id="ARBA00023002"/>
    </source>
</evidence>
<dbReference type="AlphaFoldDB" id="F1Z8D1"/>
<dbReference type="EMBL" id="AEWJ01000037">
    <property type="protein sequence ID" value="EGD59094.1"/>
    <property type="molecule type" value="Genomic_DNA"/>
</dbReference>
<dbReference type="SUPFAM" id="SSF53720">
    <property type="entry name" value="ALDH-like"/>
    <property type="match status" value="1"/>
</dbReference>
<dbReference type="InParanoid" id="F1Z8D1"/>
<dbReference type="Proteomes" id="UP000004728">
    <property type="component" value="Unassembled WGS sequence"/>
</dbReference>
<evidence type="ECO:0000259" key="6">
    <source>
        <dbReference type="Pfam" id="PF00171"/>
    </source>
</evidence>
<evidence type="ECO:0000256" key="5">
    <source>
        <dbReference type="ARBA" id="ARBA00067023"/>
    </source>
</evidence>
<comment type="similarity">
    <text evidence="1">Belongs to the aldehyde dehydrogenase family.</text>
</comment>
<dbReference type="eggNOG" id="COG1012">
    <property type="taxonomic scope" value="Bacteria"/>
</dbReference>
<organism evidence="7 8">
    <name type="scientific">Novosphingobium nitrogenifigens DSM 19370</name>
    <dbReference type="NCBI Taxonomy" id="983920"/>
    <lineage>
        <taxon>Bacteria</taxon>
        <taxon>Pseudomonadati</taxon>
        <taxon>Pseudomonadota</taxon>
        <taxon>Alphaproteobacteria</taxon>
        <taxon>Sphingomonadales</taxon>
        <taxon>Sphingomonadaceae</taxon>
        <taxon>Novosphingobium</taxon>
    </lineage>
</organism>
<dbReference type="PANTHER" id="PTHR43353">
    <property type="entry name" value="SUCCINATE-SEMIALDEHYDE DEHYDROGENASE, MITOCHONDRIAL"/>
    <property type="match status" value="1"/>
</dbReference>
<dbReference type="RefSeq" id="WP_008065569.1">
    <property type="nucleotide sequence ID" value="NZ_AQWK01000001.1"/>
</dbReference>
<dbReference type="Pfam" id="PF00171">
    <property type="entry name" value="Aldedh"/>
    <property type="match status" value="1"/>
</dbReference>
<comment type="catalytic activity">
    <reaction evidence="4">
        <text>2,5-dioxopentanoate + NADP(+) + H2O = 2-oxoglutarate + NADPH + 2 H(+)</text>
        <dbReference type="Rhea" id="RHEA:11296"/>
        <dbReference type="ChEBI" id="CHEBI:15377"/>
        <dbReference type="ChEBI" id="CHEBI:15378"/>
        <dbReference type="ChEBI" id="CHEBI:16810"/>
        <dbReference type="ChEBI" id="CHEBI:57783"/>
        <dbReference type="ChEBI" id="CHEBI:58136"/>
        <dbReference type="ChEBI" id="CHEBI:58349"/>
        <dbReference type="EC" id="1.2.1.26"/>
    </reaction>
</comment>
<dbReference type="EC" id="1.2.1.26" evidence="5"/>
<feature type="domain" description="Aldehyde dehydrogenase" evidence="6">
    <location>
        <begin position="16"/>
        <end position="422"/>
    </location>
</feature>
<name>F1Z8D1_9SPHN</name>
<dbReference type="CDD" id="cd07129">
    <property type="entry name" value="ALDH_KGSADH"/>
    <property type="match status" value="1"/>
</dbReference>
<proteinExistence type="inferred from homology"/>
<protein>
    <recommendedName>
        <fullName evidence="5">2,5-dioxovalerate dehydrogenase</fullName>
        <ecNumber evidence="5">1.2.1.26</ecNumber>
    </recommendedName>
</protein>
<evidence type="ECO:0000313" key="8">
    <source>
        <dbReference type="Proteomes" id="UP000004728"/>
    </source>
</evidence>
<keyword evidence="2" id="KW-0560">Oxidoreductase</keyword>
<evidence type="ECO:0000313" key="7">
    <source>
        <dbReference type="EMBL" id="EGD59094.1"/>
    </source>
</evidence>
<dbReference type="STRING" id="983920.Y88_1156"/>
<reference evidence="7 8" key="1">
    <citation type="journal article" date="2012" name="J. Bacteriol.">
        <title>Draft Genome Sequence of Novosphingobium nitrogenifigens Y88T.</title>
        <authorList>
            <person name="Strabala T.J."/>
            <person name="Macdonald L."/>
            <person name="Liu V."/>
            <person name="Smit A.M."/>
        </authorList>
    </citation>
    <scope>NUCLEOTIDE SEQUENCE [LARGE SCALE GENOMIC DNA]</scope>
    <source>
        <strain evidence="7 8">DSM 19370</strain>
    </source>
</reference>
<sequence>MDGSYLIGGQRRTSAQTFQGIEAATGQALPGDFAVTTPEDLALACTLAEQAFDHFRETAPETRATFLETIATALEKRSEAIVARAMLESGLPQGRLNGELGRTTGQLRLFASVVREGDWAGVVIDKALPERAPLPRPDLRSRQIPVGPVAVFGASNFPLAFSVAGGDTASALAAGCPVVVKAHPAHPGTSLLVGQAIAEAVEQCSLPSGTFSLIQEPGYAMGSALVAHPAIKAVGFTGSRSGGLALMAVAAARAEPIPVYAEMSSINPVVLLPAALAARAPELGRAYVASLSLFAGQFCTNPGILIAQTGPDLDRFLAAACEALNAVPPQVMLTPGIASAYDRGIASLTENEGVQVLAAGADGTATCGGARLLVTDGNDFLADPSLTHEVFGPSSLIVRVRDTAQIAQILESLQGQLTATLHLDEADYPLAASLLPILERKAGRILANGWPTGVEVSRSMVHGGPFPATSDPRTTSVGAMAIHRFLRPVCYQAIPDAILPPALKASNPQNLPRREFD</sequence>
<dbReference type="InterPro" id="IPR044151">
    <property type="entry name" value="ALDH_KGSADH"/>
</dbReference>
<evidence type="ECO:0000256" key="3">
    <source>
        <dbReference type="ARBA" id="ARBA00050769"/>
    </source>
</evidence>
<dbReference type="OrthoDB" id="9770537at2"/>
<dbReference type="FunFam" id="3.40.605.10:FF:000037">
    <property type="entry name" value="NADP-dependent fatty aldehyde dehydrogenase"/>
    <property type="match status" value="1"/>
</dbReference>
<dbReference type="InterPro" id="IPR016161">
    <property type="entry name" value="Ald_DH/histidinol_DH"/>
</dbReference>